<dbReference type="InterPro" id="IPR003653">
    <property type="entry name" value="Peptidase_C48_C"/>
</dbReference>
<keyword evidence="3" id="KW-0645">Protease</keyword>
<feature type="region of interest" description="Disordered" evidence="6">
    <location>
        <begin position="1265"/>
        <end position="1347"/>
    </location>
</feature>
<feature type="compositionally biased region" description="Basic and acidic residues" evidence="6">
    <location>
        <begin position="90"/>
        <end position="109"/>
    </location>
</feature>
<feature type="compositionally biased region" description="Low complexity" evidence="6">
    <location>
        <begin position="1322"/>
        <end position="1341"/>
    </location>
</feature>
<keyword evidence="4" id="KW-0833">Ubl conjugation pathway</keyword>
<dbReference type="InterPro" id="IPR038765">
    <property type="entry name" value="Papain-like_cys_pep_sf"/>
</dbReference>
<dbReference type="SUPFAM" id="SSF54001">
    <property type="entry name" value="Cysteine proteinases"/>
    <property type="match status" value="1"/>
</dbReference>
<evidence type="ECO:0000256" key="2">
    <source>
        <dbReference type="ARBA" id="ARBA00022553"/>
    </source>
</evidence>
<dbReference type="GO" id="GO:0005634">
    <property type="term" value="C:nucleus"/>
    <property type="evidence" value="ECO:0007669"/>
    <property type="project" value="TreeGrafter"/>
</dbReference>
<feature type="region of interest" description="Disordered" evidence="6">
    <location>
        <begin position="363"/>
        <end position="405"/>
    </location>
</feature>
<feature type="region of interest" description="Disordered" evidence="6">
    <location>
        <begin position="258"/>
        <end position="307"/>
    </location>
</feature>
<feature type="region of interest" description="Disordered" evidence="6">
    <location>
        <begin position="1"/>
        <end position="118"/>
    </location>
</feature>
<organism evidence="8 9">
    <name type="scientific">Microthyrium microscopicum</name>
    <dbReference type="NCBI Taxonomy" id="703497"/>
    <lineage>
        <taxon>Eukaryota</taxon>
        <taxon>Fungi</taxon>
        <taxon>Dikarya</taxon>
        <taxon>Ascomycota</taxon>
        <taxon>Pezizomycotina</taxon>
        <taxon>Dothideomycetes</taxon>
        <taxon>Dothideomycetes incertae sedis</taxon>
        <taxon>Microthyriales</taxon>
        <taxon>Microthyriaceae</taxon>
        <taxon>Microthyrium</taxon>
    </lineage>
</organism>
<dbReference type="GO" id="GO:0070139">
    <property type="term" value="F:SUMO-specific endopeptidase activity"/>
    <property type="evidence" value="ECO:0007669"/>
    <property type="project" value="TreeGrafter"/>
</dbReference>
<feature type="compositionally biased region" description="Basic and acidic residues" evidence="6">
    <location>
        <begin position="35"/>
        <end position="58"/>
    </location>
</feature>
<dbReference type="OrthoDB" id="442460at2759"/>
<dbReference type="Pfam" id="PF02902">
    <property type="entry name" value="Peptidase_C48"/>
    <property type="match status" value="1"/>
</dbReference>
<dbReference type="PANTHER" id="PTHR46896:SF3">
    <property type="entry name" value="FI06413P-RELATED"/>
    <property type="match status" value="1"/>
</dbReference>
<evidence type="ECO:0000313" key="9">
    <source>
        <dbReference type="Proteomes" id="UP000799302"/>
    </source>
</evidence>
<comment type="similarity">
    <text evidence="1">Belongs to the peptidase C48 family.</text>
</comment>
<evidence type="ECO:0000259" key="7">
    <source>
        <dbReference type="PROSITE" id="PS50600"/>
    </source>
</evidence>
<dbReference type="GO" id="GO:0006508">
    <property type="term" value="P:proteolysis"/>
    <property type="evidence" value="ECO:0007669"/>
    <property type="project" value="UniProtKB-KW"/>
</dbReference>
<feature type="compositionally biased region" description="Polar residues" evidence="6">
    <location>
        <begin position="75"/>
        <end position="89"/>
    </location>
</feature>
<keyword evidence="9" id="KW-1185">Reference proteome</keyword>
<feature type="domain" description="Ubiquitin-like protease family profile" evidence="7">
    <location>
        <begin position="949"/>
        <end position="1135"/>
    </location>
</feature>
<protein>
    <recommendedName>
        <fullName evidence="7">Ubiquitin-like protease family profile domain-containing protein</fullName>
    </recommendedName>
</protein>
<keyword evidence="5" id="KW-0378">Hydrolase</keyword>
<reference evidence="8" key="1">
    <citation type="journal article" date="2020" name="Stud. Mycol.">
        <title>101 Dothideomycetes genomes: a test case for predicting lifestyles and emergence of pathogens.</title>
        <authorList>
            <person name="Haridas S."/>
            <person name="Albert R."/>
            <person name="Binder M."/>
            <person name="Bloem J."/>
            <person name="Labutti K."/>
            <person name="Salamov A."/>
            <person name="Andreopoulos B."/>
            <person name="Baker S."/>
            <person name="Barry K."/>
            <person name="Bills G."/>
            <person name="Bluhm B."/>
            <person name="Cannon C."/>
            <person name="Castanera R."/>
            <person name="Culley D."/>
            <person name="Daum C."/>
            <person name="Ezra D."/>
            <person name="Gonzalez J."/>
            <person name="Henrissat B."/>
            <person name="Kuo A."/>
            <person name="Liang C."/>
            <person name="Lipzen A."/>
            <person name="Lutzoni F."/>
            <person name="Magnuson J."/>
            <person name="Mondo S."/>
            <person name="Nolan M."/>
            <person name="Ohm R."/>
            <person name="Pangilinan J."/>
            <person name="Park H.-J."/>
            <person name="Ramirez L."/>
            <person name="Alfaro M."/>
            <person name="Sun H."/>
            <person name="Tritt A."/>
            <person name="Yoshinaga Y."/>
            <person name="Zwiers L.-H."/>
            <person name="Turgeon B."/>
            <person name="Goodwin S."/>
            <person name="Spatafora J."/>
            <person name="Crous P."/>
            <person name="Grigoriev I."/>
        </authorList>
    </citation>
    <scope>NUCLEOTIDE SEQUENCE</scope>
    <source>
        <strain evidence="8">CBS 115976</strain>
    </source>
</reference>
<evidence type="ECO:0000256" key="4">
    <source>
        <dbReference type="ARBA" id="ARBA00022786"/>
    </source>
</evidence>
<dbReference type="EMBL" id="MU004246">
    <property type="protein sequence ID" value="KAF2663323.1"/>
    <property type="molecule type" value="Genomic_DNA"/>
</dbReference>
<evidence type="ECO:0000256" key="1">
    <source>
        <dbReference type="ARBA" id="ARBA00005234"/>
    </source>
</evidence>
<feature type="compositionally biased region" description="Basic and acidic residues" evidence="6">
    <location>
        <begin position="1180"/>
        <end position="1197"/>
    </location>
</feature>
<feature type="compositionally biased region" description="Polar residues" evidence="6">
    <location>
        <begin position="1198"/>
        <end position="1209"/>
    </location>
</feature>
<feature type="region of interest" description="Disordered" evidence="6">
    <location>
        <begin position="899"/>
        <end position="924"/>
    </location>
</feature>
<name>A0A6A6TWJ1_9PEZI</name>
<dbReference type="Gene3D" id="3.40.395.10">
    <property type="entry name" value="Adenoviral Proteinase, Chain A"/>
    <property type="match status" value="1"/>
</dbReference>
<keyword evidence="2" id="KW-0597">Phosphoprotein</keyword>
<dbReference type="PANTHER" id="PTHR46896">
    <property type="entry name" value="SENTRIN-SPECIFIC PROTEASE"/>
    <property type="match status" value="1"/>
</dbReference>
<dbReference type="InterPro" id="IPR051947">
    <property type="entry name" value="Sentrin-specific_protease"/>
</dbReference>
<dbReference type="Proteomes" id="UP000799302">
    <property type="component" value="Unassembled WGS sequence"/>
</dbReference>
<feature type="compositionally biased region" description="Basic residues" evidence="6">
    <location>
        <begin position="902"/>
        <end position="911"/>
    </location>
</feature>
<evidence type="ECO:0000256" key="3">
    <source>
        <dbReference type="ARBA" id="ARBA00022670"/>
    </source>
</evidence>
<evidence type="ECO:0000313" key="8">
    <source>
        <dbReference type="EMBL" id="KAF2663323.1"/>
    </source>
</evidence>
<accession>A0A6A6TWJ1</accession>
<feature type="region of interest" description="Disordered" evidence="6">
    <location>
        <begin position="1180"/>
        <end position="1209"/>
    </location>
</feature>
<gene>
    <name evidence="8" type="ORF">BT63DRAFT_430508</name>
</gene>
<dbReference type="GO" id="GO:0016926">
    <property type="term" value="P:protein desumoylation"/>
    <property type="evidence" value="ECO:0007669"/>
    <property type="project" value="TreeGrafter"/>
</dbReference>
<feature type="region of interest" description="Disordered" evidence="6">
    <location>
        <begin position="572"/>
        <end position="594"/>
    </location>
</feature>
<evidence type="ECO:0000256" key="6">
    <source>
        <dbReference type="SAM" id="MobiDB-lite"/>
    </source>
</evidence>
<proteinExistence type="inferred from homology"/>
<dbReference type="GO" id="GO:0005737">
    <property type="term" value="C:cytoplasm"/>
    <property type="evidence" value="ECO:0007669"/>
    <property type="project" value="TreeGrafter"/>
</dbReference>
<evidence type="ECO:0000256" key="5">
    <source>
        <dbReference type="ARBA" id="ARBA00022801"/>
    </source>
</evidence>
<dbReference type="PROSITE" id="PS50600">
    <property type="entry name" value="ULP_PROTEASE"/>
    <property type="match status" value="1"/>
</dbReference>
<feature type="compositionally biased region" description="Low complexity" evidence="6">
    <location>
        <begin position="365"/>
        <end position="391"/>
    </location>
</feature>
<feature type="compositionally biased region" description="Basic and acidic residues" evidence="6">
    <location>
        <begin position="1272"/>
        <end position="1289"/>
    </location>
</feature>
<sequence>MPGKKNPGSGYGFKPTNRLGNLTATKKPLGPFLTRELRGRDAVQDPVKRKKYDYDPPPRKTKTVSLLDDPESDDTQITHVRQYQTSNSRQSRERGVNNEQKRALKRRESASQASSVQTLQAEINTRSSTHDPHKSTALASVIKKHGQPLNSPQHKPNCLPSLAGFLNLPVIDISGISESVGLEALMNPKHRNMGSYPSQLSPGPSKRKAEMPLDVQLAEANSKRRRMDPSVQLINEQGAALQEARAPVNDDLGFEITLERPVSSPAPSRDPRHTVAGKRIPKKKEMPGAFPPDPPENSGPTRSSKRKMGQIADYIDLEDDLSDELGKIDSAQKKRAKRFDEMAPPRTQLASSPPLADKLHKLMHGMGSNTTGSTSGSAQTPVRQQQQQRQQKNGKSGPAPKMRQSVVRPVKSNGAPIIAEELMLDVPGCQVRLSDEILTCHVRKTAIGNKCLLVKEETIDHEVPFHLISTVNYYQGTKYIYCSGPMHVLTQRISAIGITFQTVEDASRFVEYVQPHFRTLNWRPQSVIWLENKINKLRQIFANSDDHAGSSRAIPKSTLSGQHSLDVSRFWQSQPIPAPDPGTSGLAKNTEQPSSDLYSLPVARLDDSGIRAVVNGIRNEYSHVRDTLGGNLPSNMFLDPVAQTELENAAKGALDELRPLLEHNPTMDGAIRHNIGQLQKMLEGVAYHHHSPQSPNDDTIRKWAQNITDSYYQLHQKIISSVAPAEGPDKATRMQLSDITNGALARISGVLNSCPLMDGLLRNTIEENRKVIKDLPHQTWQAFITDDTQKATSESPPSQTANLLRRIDLSNTNTDSVNLLSNDQTGASVLPPPGAKMKRTAALRAANNEILASQNALDTGIKTLSTRASRYAPKSGVQRPQNTLSSQSGQNVVETFIGTRQNPKRNTRAKPKSPTPPAPPIHRFSVVTGLGKPWDKRGLTYPKEGKRRAHVNFEDLERLDDGEFLNDNLIQFNMRYQEEIHPLEESGAKVFAHNSHFYVALTGDGTGTKIQHQAVARWTKDVNIFEQDLVVFPVCQHMHWFMAIAKFPPNLFSDYTIPDSQEPPPKVTIYTLDPLGHLHQDVTKNLKEYLIAEAKDKLGKDLDRKILQGVNLKNIPTQDNLWDCGIFVCDYYKKLRENPTEFGQKLMTNSFTPWEVDCADRRKKMREKLQELYKEQEIGRKEKKKEELDAKEAEQKTVEQNGVPLQNEAQRQDAPVLLEADQKEAPVAQKEAEQTGVPLDHKEADESVVVVKEKKAQPIEILVEQAELTELPARKEAEQDEPPAEHKAPEQNGPQMEPQEAEQSEPPVERREAEPPEPPILPQEAINIEAAAEQQEATHIEASMEQQEAAHIAAPLERQETIHIEAEQRGLEEADVDQTDASVQLIEVIPIDAE</sequence>